<evidence type="ECO:0000313" key="3">
    <source>
        <dbReference type="Proteomes" id="UP000033514"/>
    </source>
</evidence>
<dbReference type="PATRIC" id="fig|361041.3.peg.3831"/>
<dbReference type="EMBL" id="LAJG01000005">
    <property type="protein sequence ID" value="KKB81011.1"/>
    <property type="molecule type" value="Genomic_DNA"/>
</dbReference>
<sequence length="697" mass="76303">MSDWSRWPPRGWEAPTPRRQFAIFTAIAGYLTTALVGIGLSATVAGAVANIAIGAALLGLYSLFAPKPPVMTTPQAQSVINQTVGPRLRGYGRALLGGTRAFFDSTNGSLYQIVMMHSGYISAIESIRVGDKTVTLDGNGDVVTDGFNWFINGRFGGETQYAIRIYQYLGTTSQTADPMIAGAFPGVWTSEHRLRGIAYLAARFRSPPQEEFQRIFPDGYNTPLRAVCRLSEVWDPRSNTTGWSDNSGLCILDYLTHPDGFRKSLSDIDIASFIAFANLCDEAVPLKAGGYEPRYRLWGVYQLTDDPEAILTKMKATCDAELYQNAQGKIAIRGGKWEAPTVTITGQDIIAHNLEQGSDKFAAFNELKIMYTSAAHDYQTIEATPWIDLADQDDRGPIPAELDLDFVPSPSQARRLAKIHRAKHNPEWKGSVSTNLSGLRAINERSTRLVIPELEIDSAFYLGGFRIETDLSRIDMEVLTFSEAAYQWNPATEEGDNPAIPEDTAPDLTFPVPQNLTLSAVDGDTIEAAVTPATRDGLELQVQIRRGAGSTWQNMQTQDDNVSAIFEPAAPGQYQATSRWVGPQNVVGEWSFPYATLDTSVPVPPPSELMVDVDGETVSVSWRNPNFAQFYAARVYRVPEGMPFDPGAQINLQYGAPNGVLFYDDTPADGDWSYFVTAEDANGNRSTPAGPVTAEVV</sequence>
<accession>A0A0F5LF68</accession>
<evidence type="ECO:0000313" key="2">
    <source>
        <dbReference type="EMBL" id="KKB81011.1"/>
    </source>
</evidence>
<keyword evidence="1" id="KW-0812">Transmembrane</keyword>
<keyword evidence="1" id="KW-0472">Membrane</keyword>
<dbReference type="AlphaFoldDB" id="A0A0F5LF68"/>
<dbReference type="OrthoDB" id="7822067at2"/>
<evidence type="ECO:0000256" key="1">
    <source>
        <dbReference type="SAM" id="Phobius"/>
    </source>
</evidence>
<name>A0A0F5LF68_9HYPH</name>
<keyword evidence="3" id="KW-1185">Reference proteome</keyword>
<dbReference type="Proteomes" id="UP000033514">
    <property type="component" value="Unassembled WGS sequence"/>
</dbReference>
<organism evidence="2 3">
    <name type="scientific">Devosia soli</name>
    <dbReference type="NCBI Taxonomy" id="361041"/>
    <lineage>
        <taxon>Bacteria</taxon>
        <taxon>Pseudomonadati</taxon>
        <taxon>Pseudomonadota</taxon>
        <taxon>Alphaproteobacteria</taxon>
        <taxon>Hyphomicrobiales</taxon>
        <taxon>Devosiaceae</taxon>
        <taxon>Devosia</taxon>
    </lineage>
</organism>
<comment type="caution">
    <text evidence="2">The sequence shown here is derived from an EMBL/GenBank/DDBJ whole genome shotgun (WGS) entry which is preliminary data.</text>
</comment>
<proteinExistence type="predicted"/>
<gene>
    <name evidence="2" type="ORF">VW35_02235</name>
</gene>
<dbReference type="RefSeq" id="WP_046141359.1">
    <property type="nucleotide sequence ID" value="NZ_LAJG01000005.1"/>
</dbReference>
<protein>
    <submittedName>
        <fullName evidence="2">Uncharacterized protein</fullName>
    </submittedName>
</protein>
<reference evidence="2 3" key="1">
    <citation type="submission" date="2015-03" db="EMBL/GenBank/DDBJ databases">
        <authorList>
            <person name="Hassan Y.I."/>
            <person name="Lepp D."/>
            <person name="Zhou T."/>
        </authorList>
    </citation>
    <scope>NUCLEOTIDE SEQUENCE [LARGE SCALE GENOMIC DNA]</scope>
    <source>
        <strain evidence="2 3">GH2-10</strain>
    </source>
</reference>
<feature type="transmembrane region" description="Helical" evidence="1">
    <location>
        <begin position="44"/>
        <end position="64"/>
    </location>
</feature>
<feature type="transmembrane region" description="Helical" evidence="1">
    <location>
        <begin position="21"/>
        <end position="38"/>
    </location>
</feature>
<dbReference type="STRING" id="361041.VW35_02235"/>
<keyword evidence="1" id="KW-1133">Transmembrane helix</keyword>